<dbReference type="Pfam" id="PF03330">
    <property type="entry name" value="DPBB_1"/>
    <property type="match status" value="1"/>
</dbReference>
<comment type="similarity">
    <text evidence="1 9">Belongs to the peptidase S11 family.</text>
</comment>
<comment type="caution">
    <text evidence="12">The sequence shown here is derived from an EMBL/GenBank/DDBJ whole genome shotgun (WGS) entry which is preliminary data.</text>
</comment>
<dbReference type="PANTHER" id="PTHR34183:SF1">
    <property type="entry name" value="ENDOLYTIC PEPTIDOGLYCAN TRANSGLYCOSYLASE RLPA"/>
    <property type="match status" value="1"/>
</dbReference>
<protein>
    <recommendedName>
        <fullName evidence="14">Peptidase S11 D-alanyl-D-alanine carboxypeptidase A N-terminal domain-containing protein</fullName>
    </recommendedName>
</protein>
<dbReference type="EMBL" id="PEXW01000044">
    <property type="protein sequence ID" value="PIS40676.1"/>
    <property type="molecule type" value="Genomic_DNA"/>
</dbReference>
<dbReference type="GO" id="GO:0009002">
    <property type="term" value="F:serine-type D-Ala-D-Ala carboxypeptidase activity"/>
    <property type="evidence" value="ECO:0007669"/>
    <property type="project" value="InterPro"/>
</dbReference>
<evidence type="ECO:0000256" key="6">
    <source>
        <dbReference type="ARBA" id="ARBA00023316"/>
    </source>
</evidence>
<keyword evidence="6" id="KW-0961">Cell wall biogenesis/degradation</keyword>
<dbReference type="InterPro" id="IPR001967">
    <property type="entry name" value="Peptidase_S11_N"/>
</dbReference>
<accession>A0A2H0YQH9</accession>
<evidence type="ECO:0008006" key="14">
    <source>
        <dbReference type="Google" id="ProtNLM"/>
    </source>
</evidence>
<evidence type="ECO:0000256" key="5">
    <source>
        <dbReference type="ARBA" id="ARBA00022984"/>
    </source>
</evidence>
<dbReference type="GO" id="GO:0071555">
    <property type="term" value="P:cell wall organization"/>
    <property type="evidence" value="ECO:0007669"/>
    <property type="project" value="UniProtKB-KW"/>
</dbReference>
<keyword evidence="5" id="KW-0573">Peptidoglycan synthesis</keyword>
<feature type="binding site" evidence="8">
    <location>
        <position position="608"/>
    </location>
    <ligand>
        <name>substrate</name>
    </ligand>
</feature>
<evidence type="ECO:0000256" key="3">
    <source>
        <dbReference type="ARBA" id="ARBA00022801"/>
    </source>
</evidence>
<dbReference type="CDD" id="cd22268">
    <property type="entry name" value="DPBB_RlpA-like"/>
    <property type="match status" value="1"/>
</dbReference>
<evidence type="ECO:0000256" key="7">
    <source>
        <dbReference type="PIRSR" id="PIRSR618044-1"/>
    </source>
</evidence>
<dbReference type="InterPro" id="IPR012338">
    <property type="entry name" value="Beta-lactam/transpept-like"/>
</dbReference>
<keyword evidence="3" id="KW-0378">Hydrolase</keyword>
<dbReference type="Proteomes" id="UP000236845">
    <property type="component" value="Unassembled WGS sequence"/>
</dbReference>
<dbReference type="SUPFAM" id="SSF50685">
    <property type="entry name" value="Barwin-like endoglucanases"/>
    <property type="match status" value="1"/>
</dbReference>
<feature type="active site" evidence="7">
    <location>
        <position position="502"/>
    </location>
</feature>
<dbReference type="InterPro" id="IPR018044">
    <property type="entry name" value="Peptidase_S11"/>
</dbReference>
<dbReference type="GO" id="GO:0009252">
    <property type="term" value="P:peptidoglycan biosynthetic process"/>
    <property type="evidence" value="ECO:0007669"/>
    <property type="project" value="UniProtKB-KW"/>
</dbReference>
<feature type="domain" description="Peptidase S11 D-alanyl-D-alanine carboxypeptidase A N-terminal" evidence="10">
    <location>
        <begin position="417"/>
        <end position="634"/>
    </location>
</feature>
<keyword evidence="2" id="KW-0732">Signal</keyword>
<evidence type="ECO:0000259" key="10">
    <source>
        <dbReference type="Pfam" id="PF00768"/>
    </source>
</evidence>
<gene>
    <name evidence="12" type="ORF">COT26_02080</name>
</gene>
<evidence type="ECO:0000313" key="12">
    <source>
        <dbReference type="EMBL" id="PIS40676.1"/>
    </source>
</evidence>
<dbReference type="Gene3D" id="3.40.710.10">
    <property type="entry name" value="DD-peptidase/beta-lactamase superfamily"/>
    <property type="match status" value="1"/>
</dbReference>
<evidence type="ECO:0000313" key="13">
    <source>
        <dbReference type="Proteomes" id="UP000236845"/>
    </source>
</evidence>
<feature type="active site" description="Acyl-ester intermediate" evidence="7">
    <location>
        <position position="447"/>
    </location>
</feature>
<dbReference type="PANTHER" id="PTHR34183">
    <property type="entry name" value="ENDOLYTIC PEPTIDOGLYCAN TRANSGLYCOSYLASE RLPA"/>
    <property type="match status" value="1"/>
</dbReference>
<evidence type="ECO:0000259" key="11">
    <source>
        <dbReference type="Pfam" id="PF03330"/>
    </source>
</evidence>
<dbReference type="Pfam" id="PF00768">
    <property type="entry name" value="Peptidase_S11"/>
    <property type="match status" value="1"/>
</dbReference>
<evidence type="ECO:0000256" key="8">
    <source>
        <dbReference type="PIRSR" id="PIRSR618044-2"/>
    </source>
</evidence>
<dbReference type="Gene3D" id="2.40.40.10">
    <property type="entry name" value="RlpA-like domain"/>
    <property type="match status" value="1"/>
</dbReference>
<proteinExistence type="inferred from homology"/>
<evidence type="ECO:0000256" key="2">
    <source>
        <dbReference type="ARBA" id="ARBA00022729"/>
    </source>
</evidence>
<dbReference type="AlphaFoldDB" id="A0A2H0YQH9"/>
<evidence type="ECO:0000256" key="4">
    <source>
        <dbReference type="ARBA" id="ARBA00022960"/>
    </source>
</evidence>
<feature type="domain" description="RlpA-like protein double-psi beta-barrel" evidence="11">
    <location>
        <begin position="322"/>
        <end position="382"/>
    </location>
</feature>
<dbReference type="InterPro" id="IPR036908">
    <property type="entry name" value="RlpA-like_sf"/>
</dbReference>
<dbReference type="GO" id="GO:0006508">
    <property type="term" value="P:proteolysis"/>
    <property type="evidence" value="ECO:0007669"/>
    <property type="project" value="InterPro"/>
</dbReference>
<evidence type="ECO:0000256" key="1">
    <source>
        <dbReference type="ARBA" id="ARBA00007164"/>
    </source>
</evidence>
<sequence>MPEYMTSLKKVLFITGVALLVILPIKALAAEPTIIDVASDYETRGREYKIGEAFTLGLRPNLFTAPARITITPEPVIPAPLPLRYAAAGLGYEINVATIDDEVLARGYMWLKALSAPKPDTSTVLLGFNFKKNYWEVVGRTLDAQNYIKGSSKRLRTVIVPATDLVTGKNFFGLDLIISSKSIIQELTPQSKIDFSIDNLRISASAGAVSQNASLIIIPGVTEPMALPMRYKARTGYYQMALRQSGGALIPLSTSILVTPKIQKNGFFEQKVLVYNSTNKIWEVAKGNKISNPESIFLIVDDLGEEQGIASWYKSKKNPDGVAHNRYPMGTKLKITNLENKKSTIVKVVSRGPYVRGRVVDMVYTAFKKIKGKNGGIATVKVAVVDPKVLGDTISKPETLVNQLPTEIGSKAPVNLSVSSTAGAIYDVDSKNFVALKNSDEVHPIASLTKLMTALVYLDRKPTFKNTVTYQKSDSAICACLYLNPGEKVTTKDLWNAMLIGSANNSAKALARSTKLSEAEFVKLMNEKAKALGLNTLTFADPTGLDPANQGSAADMAKLAAIAFSRPEIASTTVKASYTFSTINTKRSHTITNRNKILKSGWQITGTKTGYIEESGYCLIAQVKGKTTGRTVVVANLGTLSSAQQYKDMESAFDIGFANL</sequence>
<dbReference type="InterPro" id="IPR009009">
    <property type="entry name" value="RlpA-like_DPBB"/>
</dbReference>
<dbReference type="SUPFAM" id="SSF56601">
    <property type="entry name" value="beta-lactamase/transpeptidase-like"/>
    <property type="match status" value="1"/>
</dbReference>
<name>A0A2H0YQH9_9BACT</name>
<keyword evidence="4" id="KW-0133">Cell shape</keyword>
<reference evidence="13" key="1">
    <citation type="submission" date="2017-09" db="EMBL/GenBank/DDBJ databases">
        <title>Depth-based differentiation of microbial function through sediment-hosted aquifers and enrichment of novel symbionts in the deep terrestrial subsurface.</title>
        <authorList>
            <person name="Probst A.J."/>
            <person name="Ladd B."/>
            <person name="Jarett J.K."/>
            <person name="Geller-Mcgrath D.E."/>
            <person name="Sieber C.M.K."/>
            <person name="Emerson J.B."/>
            <person name="Anantharaman K."/>
            <person name="Thomas B.C."/>
            <person name="Malmstrom R."/>
            <person name="Stieglmeier M."/>
            <person name="Klingl A."/>
            <person name="Woyke T."/>
            <person name="Ryan C.M."/>
            <person name="Banfield J.F."/>
        </authorList>
    </citation>
    <scope>NUCLEOTIDE SEQUENCE [LARGE SCALE GENOMIC DNA]</scope>
</reference>
<evidence type="ECO:0000256" key="9">
    <source>
        <dbReference type="RuleBase" id="RU004016"/>
    </source>
</evidence>
<organism evidence="12 13">
    <name type="scientific">Candidatus Kerfeldbacteria bacterium CG08_land_8_20_14_0_20_43_14</name>
    <dbReference type="NCBI Taxonomy" id="2014246"/>
    <lineage>
        <taxon>Bacteria</taxon>
        <taxon>Candidatus Kerfeldiibacteriota</taxon>
    </lineage>
</organism>
<feature type="active site" description="Proton acceptor" evidence="7">
    <location>
        <position position="450"/>
    </location>
</feature>
<dbReference type="PRINTS" id="PR00725">
    <property type="entry name" value="DADACBPTASE1"/>
</dbReference>
<dbReference type="GO" id="GO:0008360">
    <property type="term" value="P:regulation of cell shape"/>
    <property type="evidence" value="ECO:0007669"/>
    <property type="project" value="UniProtKB-KW"/>
</dbReference>